<organism evidence="1 2">
    <name type="scientific">Taxus chinensis</name>
    <name type="common">Chinese yew</name>
    <name type="synonym">Taxus wallichiana var. chinensis</name>
    <dbReference type="NCBI Taxonomy" id="29808"/>
    <lineage>
        <taxon>Eukaryota</taxon>
        <taxon>Viridiplantae</taxon>
        <taxon>Streptophyta</taxon>
        <taxon>Embryophyta</taxon>
        <taxon>Tracheophyta</taxon>
        <taxon>Spermatophyta</taxon>
        <taxon>Pinopsida</taxon>
        <taxon>Pinidae</taxon>
        <taxon>Conifers II</taxon>
        <taxon>Cupressales</taxon>
        <taxon>Taxaceae</taxon>
        <taxon>Taxus</taxon>
    </lineage>
</organism>
<feature type="non-terminal residue" evidence="1">
    <location>
        <position position="54"/>
    </location>
</feature>
<accession>A0AA38FZR5</accession>
<comment type="caution">
    <text evidence="1">The sequence shown here is derived from an EMBL/GenBank/DDBJ whole genome shotgun (WGS) entry which is preliminary data.</text>
</comment>
<dbReference type="Proteomes" id="UP000824469">
    <property type="component" value="Unassembled WGS sequence"/>
</dbReference>
<proteinExistence type="predicted"/>
<protein>
    <submittedName>
        <fullName evidence="1">Uncharacterized protein</fullName>
    </submittedName>
</protein>
<sequence length="54" mass="5846">CLEDVISRSAMIAGYAQSGLVEKAHELSPYAALPTCSIAFATCTFCQKNLINMY</sequence>
<dbReference type="AlphaFoldDB" id="A0AA38FZR5"/>
<dbReference type="EMBL" id="JAHRHJ020000005">
    <property type="protein sequence ID" value="KAH9313787.1"/>
    <property type="molecule type" value="Genomic_DNA"/>
</dbReference>
<reference evidence="1 2" key="1">
    <citation type="journal article" date="2021" name="Nat. Plants">
        <title>The Taxus genome provides insights into paclitaxel biosynthesis.</title>
        <authorList>
            <person name="Xiong X."/>
            <person name="Gou J."/>
            <person name="Liao Q."/>
            <person name="Li Y."/>
            <person name="Zhou Q."/>
            <person name="Bi G."/>
            <person name="Li C."/>
            <person name="Du R."/>
            <person name="Wang X."/>
            <person name="Sun T."/>
            <person name="Guo L."/>
            <person name="Liang H."/>
            <person name="Lu P."/>
            <person name="Wu Y."/>
            <person name="Zhang Z."/>
            <person name="Ro D.K."/>
            <person name="Shang Y."/>
            <person name="Huang S."/>
            <person name="Yan J."/>
        </authorList>
    </citation>
    <scope>NUCLEOTIDE SEQUENCE [LARGE SCALE GENOMIC DNA]</scope>
    <source>
        <strain evidence="1">Ta-2019</strain>
    </source>
</reference>
<keyword evidence="2" id="KW-1185">Reference proteome</keyword>
<feature type="non-terminal residue" evidence="1">
    <location>
        <position position="1"/>
    </location>
</feature>
<name>A0AA38FZR5_TAXCH</name>
<evidence type="ECO:0000313" key="2">
    <source>
        <dbReference type="Proteomes" id="UP000824469"/>
    </source>
</evidence>
<evidence type="ECO:0000313" key="1">
    <source>
        <dbReference type="EMBL" id="KAH9313787.1"/>
    </source>
</evidence>
<gene>
    <name evidence="1" type="ORF">KI387_022414</name>
</gene>